<dbReference type="EMBL" id="RBIR01000003">
    <property type="protein sequence ID" value="RKR19767.1"/>
    <property type="molecule type" value="Genomic_DNA"/>
</dbReference>
<dbReference type="Proteomes" id="UP000276055">
    <property type="component" value="Unassembled WGS sequence"/>
</dbReference>
<dbReference type="InterPro" id="IPR029058">
    <property type="entry name" value="AB_hydrolase_fold"/>
</dbReference>
<dbReference type="PANTHER" id="PTHR43433">
    <property type="entry name" value="HYDROLASE, ALPHA/BETA FOLD FAMILY PROTEIN"/>
    <property type="match status" value="1"/>
</dbReference>
<evidence type="ECO:0000313" key="3">
    <source>
        <dbReference type="EMBL" id="RKR19767.1"/>
    </source>
</evidence>
<feature type="region of interest" description="Disordered" evidence="1">
    <location>
        <begin position="44"/>
        <end position="64"/>
    </location>
</feature>
<sequence length="356" mass="38609">MIRGPLAFYSRRADAAYRLRQVPADPLQIRRGPGGYVRGMVSAGRNAQGTPVPEPEGFGSGLVDDAARRDAGLPDFDWSVLPEGVVRGEFQAPSGTLATIASGDPEHTRVLLIPGATGSKEDFVLMLPELAAAGYFVLSCDIAGQYESAQAGPENLDPPRPHYDYELFRDDLIAMLDAGEGDAHVVGYSFAATVAQLAFQQRPEKFRSLTLISCPPEPGQCFRGVRFIGWFSGWVNGRVGTALMIWGIRSNVARVAPKRLRFVKSRFAYTRRASVVDIIGLMQHTPDLRQLLAAAALPKLVAVGEHDLWPLALHRRFAQSIGAKIAVYRGGHSPSETSPYQISRDLIALFDGPAAA</sequence>
<name>A0A495EUJ1_9MICC</name>
<organism evidence="3 4">
    <name type="scientific">Arthrobacter oryzae</name>
    <dbReference type="NCBI Taxonomy" id="409290"/>
    <lineage>
        <taxon>Bacteria</taxon>
        <taxon>Bacillati</taxon>
        <taxon>Actinomycetota</taxon>
        <taxon>Actinomycetes</taxon>
        <taxon>Micrococcales</taxon>
        <taxon>Micrococcaceae</taxon>
        <taxon>Arthrobacter</taxon>
    </lineage>
</organism>
<accession>A0A495EUJ1</accession>
<evidence type="ECO:0000313" key="4">
    <source>
        <dbReference type="Proteomes" id="UP000276055"/>
    </source>
</evidence>
<dbReference type="GO" id="GO:0046503">
    <property type="term" value="P:glycerolipid catabolic process"/>
    <property type="evidence" value="ECO:0007669"/>
    <property type="project" value="TreeGrafter"/>
</dbReference>
<dbReference type="GO" id="GO:0004806">
    <property type="term" value="F:triacylglycerol lipase activity"/>
    <property type="evidence" value="ECO:0007669"/>
    <property type="project" value="TreeGrafter"/>
</dbReference>
<evidence type="ECO:0000259" key="2">
    <source>
        <dbReference type="Pfam" id="PF12697"/>
    </source>
</evidence>
<dbReference type="Gene3D" id="3.40.50.1820">
    <property type="entry name" value="alpha/beta hydrolase"/>
    <property type="match status" value="1"/>
</dbReference>
<gene>
    <name evidence="3" type="ORF">C8D78_1575</name>
</gene>
<reference evidence="3 4" key="1">
    <citation type="submission" date="2018-10" db="EMBL/GenBank/DDBJ databases">
        <title>Genomic Encyclopedia of Type Strains, Phase IV (KMG-IV): sequencing the most valuable type-strain genomes for metagenomic binning, comparative biology and taxonomic classification.</title>
        <authorList>
            <person name="Goeker M."/>
        </authorList>
    </citation>
    <scope>NUCLEOTIDE SEQUENCE [LARGE SCALE GENOMIC DNA]</scope>
    <source>
        <strain evidence="3 4">DSM 25586</strain>
    </source>
</reference>
<dbReference type="AlphaFoldDB" id="A0A495EUJ1"/>
<feature type="domain" description="AB hydrolase-1" evidence="2">
    <location>
        <begin position="110"/>
        <end position="339"/>
    </location>
</feature>
<dbReference type="PANTHER" id="PTHR43433:SF5">
    <property type="entry name" value="AB HYDROLASE-1 DOMAIN-CONTAINING PROTEIN"/>
    <property type="match status" value="1"/>
</dbReference>
<comment type="caution">
    <text evidence="3">The sequence shown here is derived from an EMBL/GenBank/DDBJ whole genome shotgun (WGS) entry which is preliminary data.</text>
</comment>
<dbReference type="SUPFAM" id="SSF53474">
    <property type="entry name" value="alpha/beta-Hydrolases"/>
    <property type="match status" value="1"/>
</dbReference>
<evidence type="ECO:0000256" key="1">
    <source>
        <dbReference type="SAM" id="MobiDB-lite"/>
    </source>
</evidence>
<dbReference type="InterPro" id="IPR050471">
    <property type="entry name" value="AB_hydrolase"/>
</dbReference>
<dbReference type="Pfam" id="PF12697">
    <property type="entry name" value="Abhydrolase_6"/>
    <property type="match status" value="1"/>
</dbReference>
<protein>
    <submittedName>
        <fullName evidence="3">Pimeloyl-ACP methyl ester carboxylesterase</fullName>
    </submittedName>
</protein>
<proteinExistence type="predicted"/>
<dbReference type="InterPro" id="IPR000073">
    <property type="entry name" value="AB_hydrolase_1"/>
</dbReference>